<keyword evidence="2" id="KW-0560">Oxidoreductase</keyword>
<accession>A0A9X2G568</accession>
<gene>
    <name evidence="4" type="ORF">APR03_002883</name>
</gene>
<comment type="similarity">
    <text evidence="1 3">Belongs to the short-chain dehydrogenases/reductases (SDR) family.</text>
</comment>
<protein>
    <submittedName>
        <fullName evidence="4">Short-chain dehydrogenase</fullName>
    </submittedName>
</protein>
<dbReference type="Proteomes" id="UP001139493">
    <property type="component" value="Unassembled WGS sequence"/>
</dbReference>
<evidence type="ECO:0000313" key="4">
    <source>
        <dbReference type="EMBL" id="MCP2265527.1"/>
    </source>
</evidence>
<evidence type="ECO:0000256" key="3">
    <source>
        <dbReference type="RuleBase" id="RU000363"/>
    </source>
</evidence>
<comment type="caution">
    <text evidence="4">The sequence shown here is derived from an EMBL/GenBank/DDBJ whole genome shotgun (WGS) entry which is preliminary data.</text>
</comment>
<dbReference type="GO" id="GO:0016616">
    <property type="term" value="F:oxidoreductase activity, acting on the CH-OH group of donors, NAD or NADP as acceptor"/>
    <property type="evidence" value="ECO:0007669"/>
    <property type="project" value="TreeGrafter"/>
</dbReference>
<dbReference type="InterPro" id="IPR002347">
    <property type="entry name" value="SDR_fam"/>
</dbReference>
<evidence type="ECO:0000256" key="2">
    <source>
        <dbReference type="ARBA" id="ARBA00023002"/>
    </source>
</evidence>
<dbReference type="InterPro" id="IPR036291">
    <property type="entry name" value="NAD(P)-bd_dom_sf"/>
</dbReference>
<reference evidence="4" key="1">
    <citation type="submission" date="2022-06" db="EMBL/GenBank/DDBJ databases">
        <title>Genomic Encyclopedia of Archaeal and Bacterial Type Strains, Phase II (KMG-II): from individual species to whole genera.</title>
        <authorList>
            <person name="Goeker M."/>
        </authorList>
    </citation>
    <scope>NUCLEOTIDE SEQUENCE</scope>
    <source>
        <strain evidence="4">DSM 26652</strain>
    </source>
</reference>
<dbReference type="RefSeq" id="WP_253836723.1">
    <property type="nucleotide sequence ID" value="NZ_JAMTCS010000008.1"/>
</dbReference>
<dbReference type="EMBL" id="JAMTCS010000008">
    <property type="protein sequence ID" value="MCP2265527.1"/>
    <property type="molecule type" value="Genomic_DNA"/>
</dbReference>
<evidence type="ECO:0000256" key="1">
    <source>
        <dbReference type="ARBA" id="ARBA00006484"/>
    </source>
</evidence>
<dbReference type="Gene3D" id="3.40.50.720">
    <property type="entry name" value="NAD(P)-binding Rossmann-like Domain"/>
    <property type="match status" value="1"/>
</dbReference>
<sequence>MDLDLAGKRILVTGASRGIGLATTMAFLAEGASVVAVARRSTPALEATGAQFVSADLSTPDGPAQMVESVLATDPRLDVLVNNVGGGDLPDGVLTDPFGGDDADWLSTINLNLLAAVRVTRAAAPALVQARGAVVNVSSDSALTPHTAPLPYTTAKAALNAFSRGLAERLAPAGVRVNVVTPASTRTGMIEAEGGIVTALAAAHGVEHAEFLAGFPQFAGLITGQLVEPDEVARIIVLLASPTMPSAVGSNWALHAGTLKAPA</sequence>
<dbReference type="CDD" id="cd05233">
    <property type="entry name" value="SDR_c"/>
    <property type="match status" value="1"/>
</dbReference>
<name>A0A9X2G568_9MICO</name>
<evidence type="ECO:0000313" key="5">
    <source>
        <dbReference type="Proteomes" id="UP001139493"/>
    </source>
</evidence>
<dbReference type="SUPFAM" id="SSF51735">
    <property type="entry name" value="NAD(P)-binding Rossmann-fold domains"/>
    <property type="match status" value="1"/>
</dbReference>
<keyword evidence="5" id="KW-1185">Reference proteome</keyword>
<dbReference type="Pfam" id="PF00106">
    <property type="entry name" value="adh_short"/>
    <property type="match status" value="1"/>
</dbReference>
<dbReference type="PRINTS" id="PR00080">
    <property type="entry name" value="SDRFAMILY"/>
</dbReference>
<dbReference type="PANTHER" id="PTHR42760:SF133">
    <property type="entry name" value="3-OXOACYL-[ACYL-CARRIER-PROTEIN] REDUCTASE"/>
    <property type="match status" value="1"/>
</dbReference>
<dbReference type="AlphaFoldDB" id="A0A9X2G568"/>
<dbReference type="PANTHER" id="PTHR42760">
    <property type="entry name" value="SHORT-CHAIN DEHYDROGENASES/REDUCTASES FAMILY MEMBER"/>
    <property type="match status" value="1"/>
</dbReference>
<organism evidence="4 5">
    <name type="scientific">Promicromonospora thailandica</name>
    <dbReference type="NCBI Taxonomy" id="765201"/>
    <lineage>
        <taxon>Bacteria</taxon>
        <taxon>Bacillati</taxon>
        <taxon>Actinomycetota</taxon>
        <taxon>Actinomycetes</taxon>
        <taxon>Micrococcales</taxon>
        <taxon>Promicromonosporaceae</taxon>
        <taxon>Promicromonospora</taxon>
    </lineage>
</organism>
<dbReference type="PRINTS" id="PR00081">
    <property type="entry name" value="GDHRDH"/>
</dbReference>
<proteinExistence type="inferred from homology"/>